<keyword evidence="3" id="KW-1185">Reference proteome</keyword>
<dbReference type="PANTHER" id="PTHR30282">
    <property type="entry name" value="P-AMINOBENZOYL GLUTAMATE TRANSPORTER"/>
    <property type="match status" value="1"/>
</dbReference>
<feature type="transmembrane region" description="Helical" evidence="1">
    <location>
        <begin position="454"/>
        <end position="472"/>
    </location>
</feature>
<dbReference type="Proteomes" id="UP001235030">
    <property type="component" value="Chromosome"/>
</dbReference>
<feature type="transmembrane region" description="Helical" evidence="1">
    <location>
        <begin position="89"/>
        <end position="112"/>
    </location>
</feature>
<feature type="transmembrane region" description="Helical" evidence="1">
    <location>
        <begin position="222"/>
        <end position="240"/>
    </location>
</feature>
<feature type="transmembrane region" description="Helical" evidence="1">
    <location>
        <begin position="133"/>
        <end position="156"/>
    </location>
</feature>
<feature type="transmembrane region" description="Helical" evidence="1">
    <location>
        <begin position="394"/>
        <end position="416"/>
    </location>
</feature>
<accession>A0ABY9PZT8</accession>
<organism evidence="2 3">
    <name type="scientific">Terrisporobacter mayombei</name>
    <dbReference type="NCBI Taxonomy" id="1541"/>
    <lineage>
        <taxon>Bacteria</taxon>
        <taxon>Bacillati</taxon>
        <taxon>Bacillota</taxon>
        <taxon>Clostridia</taxon>
        <taxon>Peptostreptococcales</taxon>
        <taxon>Peptostreptococcaceae</taxon>
        <taxon>Terrisporobacter</taxon>
    </lineage>
</organism>
<feature type="transmembrane region" description="Helical" evidence="1">
    <location>
        <begin position="162"/>
        <end position="183"/>
    </location>
</feature>
<evidence type="ECO:0000313" key="2">
    <source>
        <dbReference type="EMBL" id="WMT81167.1"/>
    </source>
</evidence>
<keyword evidence="1" id="KW-0472">Membrane</keyword>
<name>A0ABY9PZT8_9FIRM</name>
<gene>
    <name evidence="2" type="primary">abgT</name>
    <name evidence="2" type="ORF">TEMA_15000</name>
</gene>
<feature type="transmembrane region" description="Helical" evidence="1">
    <location>
        <begin position="423"/>
        <end position="442"/>
    </location>
</feature>
<protein>
    <submittedName>
        <fullName evidence="2">p-aminobenzoyl-glutamate transport protein</fullName>
    </submittedName>
</protein>
<feature type="transmembrane region" description="Helical" evidence="1">
    <location>
        <begin position="190"/>
        <end position="210"/>
    </location>
</feature>
<evidence type="ECO:0000313" key="3">
    <source>
        <dbReference type="Proteomes" id="UP001235030"/>
    </source>
</evidence>
<feature type="transmembrane region" description="Helical" evidence="1">
    <location>
        <begin position="348"/>
        <end position="374"/>
    </location>
</feature>
<feature type="transmembrane region" description="Helical" evidence="1">
    <location>
        <begin position="31"/>
        <end position="49"/>
    </location>
</feature>
<dbReference type="PANTHER" id="PTHR30282:SF0">
    <property type="entry name" value="P-AMINOBENZOYL-GLUTAMATE TRANSPORT PROTEIN"/>
    <property type="match status" value="1"/>
</dbReference>
<proteinExistence type="predicted"/>
<feature type="transmembrane region" description="Helical" evidence="1">
    <location>
        <begin position="318"/>
        <end position="336"/>
    </location>
</feature>
<keyword evidence="1" id="KW-0812">Transmembrane</keyword>
<dbReference type="Pfam" id="PF03806">
    <property type="entry name" value="ABG_transport"/>
    <property type="match status" value="1"/>
</dbReference>
<feature type="transmembrane region" description="Helical" evidence="1">
    <location>
        <begin position="276"/>
        <end position="298"/>
    </location>
</feature>
<evidence type="ECO:0000256" key="1">
    <source>
        <dbReference type="SAM" id="Phobius"/>
    </source>
</evidence>
<reference evidence="2 3" key="1">
    <citation type="submission" date="2022-07" db="EMBL/GenBank/DDBJ databases">
        <title>Genome sequence of Terrisporobacter mayombei DSM6539.</title>
        <authorList>
            <person name="Boeer T."/>
            <person name="Bengelsdorf F.R."/>
            <person name="Daniel R."/>
            <person name="Poehlein A."/>
        </authorList>
    </citation>
    <scope>NUCLEOTIDE SEQUENCE [LARGE SCALE GENOMIC DNA]</scope>
    <source>
        <strain evidence="2 3">DSM 6539</strain>
    </source>
</reference>
<dbReference type="RefSeq" id="WP_306665631.1">
    <property type="nucleotide sequence ID" value="NZ_CP101637.1"/>
</dbReference>
<feature type="transmembrane region" description="Helical" evidence="1">
    <location>
        <begin position="493"/>
        <end position="513"/>
    </location>
</feature>
<keyword evidence="1" id="KW-1133">Transmembrane helix</keyword>
<dbReference type="InterPro" id="IPR004697">
    <property type="entry name" value="AbgT"/>
</dbReference>
<sequence length="523" mass="55997">MGKVKVEKKEGLLMQFLNVVERVGNKLPDPVTIFVILWFVVMILSYFVAKSGVTAIHPGQIDEATGKNLVVKGVNLLSKEQLQLFLTNIVTNFTSFAPLGLVLVTMLGAGLAEKSGYMETVMKSTVTKVPKKLLTGTIIFVGIMANAVADAGFVVLPPLAALVFLGVGRHPLVGLFSGYAGVAAGFSANLIVSMLDVLVAGFTIPAAQIIDPNYTGTPAMNWYFLIVSTLILVVLGTFVTEKYLAPRFEGSDYLATDSDSDVDSEITPLEKKGMKYASIGLLICIIIFIALCIGPNAFMKDAKTGSLLAASSPLMAGMVPIITIIFFVPGLTYGIITKRIKNDKDLAAILYESMAGMGSYIVLAFAAGQFLALFNSSNMSSLLSIKGALWLKGIGLTGPGLLVAFVVFAAFINLFVGSCSAKWAVMAPIFVPMFLMLGYDPALTQMAYRIGDSITNPISPIFTYFPVILAFAKKYDKDIGIGTVMASMTPYSLLFGLAWIALLVIFMIFNLPLGPGGGIYYHM</sequence>
<dbReference type="EMBL" id="CP101637">
    <property type="protein sequence ID" value="WMT81167.1"/>
    <property type="molecule type" value="Genomic_DNA"/>
</dbReference>